<dbReference type="Proteomes" id="UP001142325">
    <property type="component" value="Unassembled WGS sequence"/>
</dbReference>
<proteinExistence type="predicted"/>
<dbReference type="EMBL" id="BSET01000001">
    <property type="protein sequence ID" value="GLK00414.1"/>
    <property type="molecule type" value="Genomic_DNA"/>
</dbReference>
<dbReference type="PANTHER" id="PTHR43877">
    <property type="entry name" value="AMINOALKYLPHOSPHONATE N-ACETYLTRANSFERASE-RELATED-RELATED"/>
    <property type="match status" value="1"/>
</dbReference>
<name>A0A9W6M7U3_9MICO</name>
<organism evidence="4 5">
    <name type="scientific">Microbacterium keratanolyticum</name>
    <dbReference type="NCBI Taxonomy" id="67574"/>
    <lineage>
        <taxon>Bacteria</taxon>
        <taxon>Bacillati</taxon>
        <taxon>Actinomycetota</taxon>
        <taxon>Actinomycetes</taxon>
        <taxon>Micrococcales</taxon>
        <taxon>Microbacteriaceae</taxon>
        <taxon>Microbacterium</taxon>
    </lineage>
</organism>
<dbReference type="InterPro" id="IPR016181">
    <property type="entry name" value="Acyl_CoA_acyltransferase"/>
</dbReference>
<reference evidence="4" key="2">
    <citation type="submission" date="2023-01" db="EMBL/GenBank/DDBJ databases">
        <authorList>
            <person name="Sun Q."/>
            <person name="Evtushenko L."/>
        </authorList>
    </citation>
    <scope>NUCLEOTIDE SEQUENCE</scope>
    <source>
        <strain evidence="4">VKM Ac-1958</strain>
    </source>
</reference>
<protein>
    <submittedName>
        <fullName evidence="4">GCN5 family acetyltransferase</fullName>
    </submittedName>
</protein>
<accession>A0A9W6M7U3</accession>
<reference evidence="4" key="1">
    <citation type="journal article" date="2014" name="Int. J. Syst. Evol. Microbiol.">
        <title>Complete genome sequence of Corynebacterium casei LMG S-19264T (=DSM 44701T), isolated from a smear-ripened cheese.</title>
        <authorList>
            <consortium name="US DOE Joint Genome Institute (JGI-PGF)"/>
            <person name="Walter F."/>
            <person name="Albersmeier A."/>
            <person name="Kalinowski J."/>
            <person name="Ruckert C."/>
        </authorList>
    </citation>
    <scope>NUCLEOTIDE SEQUENCE</scope>
    <source>
        <strain evidence="4">VKM Ac-1958</strain>
    </source>
</reference>
<dbReference type="PANTHER" id="PTHR43877:SF2">
    <property type="entry name" value="AMINOALKYLPHOSPHONATE N-ACETYLTRANSFERASE-RELATED"/>
    <property type="match status" value="1"/>
</dbReference>
<dbReference type="PROSITE" id="PS51186">
    <property type="entry name" value="GNAT"/>
    <property type="match status" value="1"/>
</dbReference>
<dbReference type="GO" id="GO:0016747">
    <property type="term" value="F:acyltransferase activity, transferring groups other than amino-acyl groups"/>
    <property type="evidence" value="ECO:0007669"/>
    <property type="project" value="InterPro"/>
</dbReference>
<gene>
    <name evidence="4" type="ORF">GCM10017596_01290</name>
</gene>
<evidence type="ECO:0000256" key="2">
    <source>
        <dbReference type="ARBA" id="ARBA00023315"/>
    </source>
</evidence>
<dbReference type="AlphaFoldDB" id="A0A9W6M7U3"/>
<evidence type="ECO:0000256" key="1">
    <source>
        <dbReference type="ARBA" id="ARBA00022679"/>
    </source>
</evidence>
<dbReference type="SUPFAM" id="SSF55729">
    <property type="entry name" value="Acyl-CoA N-acyltransferases (Nat)"/>
    <property type="match status" value="1"/>
</dbReference>
<feature type="domain" description="N-acetyltransferase" evidence="3">
    <location>
        <begin position="15"/>
        <end position="164"/>
    </location>
</feature>
<dbReference type="Pfam" id="PF13673">
    <property type="entry name" value="Acetyltransf_10"/>
    <property type="match status" value="1"/>
</dbReference>
<dbReference type="InterPro" id="IPR000182">
    <property type="entry name" value="GNAT_dom"/>
</dbReference>
<comment type="caution">
    <text evidence="4">The sequence shown here is derived from an EMBL/GenBank/DDBJ whole genome shotgun (WGS) entry which is preliminary data.</text>
</comment>
<evidence type="ECO:0000313" key="5">
    <source>
        <dbReference type="Proteomes" id="UP001142325"/>
    </source>
</evidence>
<sequence>MPNINDSDGSADNPIVVRPIMQADAGQVLTIQRAAFVSEALIYGDPNQPALTQTLEQLEAELRDAKGFVAVQGERVVGAVRARENEGTLQIGRVAVAPDLQGEGIGRRLLDAIENDTDCSEAELFTGSLSEANIELYKDCGYREAERIEQGDGTAQVFMRKRLR</sequence>
<evidence type="ECO:0000313" key="4">
    <source>
        <dbReference type="EMBL" id="GLK00414.1"/>
    </source>
</evidence>
<dbReference type="Gene3D" id="3.40.630.30">
    <property type="match status" value="1"/>
</dbReference>
<dbReference type="CDD" id="cd04301">
    <property type="entry name" value="NAT_SF"/>
    <property type="match status" value="1"/>
</dbReference>
<dbReference type="InterPro" id="IPR050832">
    <property type="entry name" value="Bact_Acetyltransf"/>
</dbReference>
<keyword evidence="1" id="KW-0808">Transferase</keyword>
<keyword evidence="5" id="KW-1185">Reference proteome</keyword>
<keyword evidence="2" id="KW-0012">Acyltransferase</keyword>
<evidence type="ECO:0000259" key="3">
    <source>
        <dbReference type="PROSITE" id="PS51186"/>
    </source>
</evidence>
<dbReference type="RefSeq" id="WP_204938138.1">
    <property type="nucleotide sequence ID" value="NZ_BAAAUM010000001.1"/>
</dbReference>